<reference evidence="2 3" key="1">
    <citation type="submission" date="2016-05" db="EMBL/GenBank/DDBJ databases">
        <title>Genome sequencing reveals origins of a unique bacterial endosymbiosis in the earliest lineages of terrestrial Fungi.</title>
        <authorList>
            <consortium name="DOE Joint Genome Institute"/>
            <person name="Uehling J."/>
            <person name="Gryganskyi A."/>
            <person name="Hameed K."/>
            <person name="Tschaplinski T."/>
            <person name="Misztal P."/>
            <person name="Wu S."/>
            <person name="Desiro A."/>
            <person name="Vande Pol N."/>
            <person name="Du Z.-Y."/>
            <person name="Zienkiewicz A."/>
            <person name="Zienkiewicz K."/>
            <person name="Morin E."/>
            <person name="Tisserant E."/>
            <person name="Splivallo R."/>
            <person name="Hainaut M."/>
            <person name="Henrissat B."/>
            <person name="Ohm R."/>
            <person name="Kuo A."/>
            <person name="Yan J."/>
            <person name="Lipzen A."/>
            <person name="Nolan M."/>
            <person name="Labutti K."/>
            <person name="Barry K."/>
            <person name="Goldstein A."/>
            <person name="Labbe J."/>
            <person name="Schadt C."/>
            <person name="Tuskan G."/>
            <person name="Grigoriev I."/>
            <person name="Martin F."/>
            <person name="Vilgalys R."/>
            <person name="Bonito G."/>
        </authorList>
    </citation>
    <scope>NUCLEOTIDE SEQUENCE [LARGE SCALE GENOMIC DNA]</scope>
    <source>
        <strain evidence="2 3">AG-77</strain>
    </source>
</reference>
<evidence type="ECO:0000313" key="2">
    <source>
        <dbReference type="EMBL" id="OAQ31123.1"/>
    </source>
</evidence>
<dbReference type="AlphaFoldDB" id="A0A197K1P4"/>
<feature type="compositionally biased region" description="Acidic residues" evidence="1">
    <location>
        <begin position="22"/>
        <end position="73"/>
    </location>
</feature>
<feature type="compositionally biased region" description="Polar residues" evidence="1">
    <location>
        <begin position="1"/>
        <end position="12"/>
    </location>
</feature>
<feature type="region of interest" description="Disordered" evidence="1">
    <location>
        <begin position="138"/>
        <end position="166"/>
    </location>
</feature>
<dbReference type="OrthoDB" id="2440936at2759"/>
<feature type="compositionally biased region" description="Basic residues" evidence="1">
    <location>
        <begin position="419"/>
        <end position="436"/>
    </location>
</feature>
<dbReference type="Proteomes" id="UP000078512">
    <property type="component" value="Unassembled WGS sequence"/>
</dbReference>
<feature type="compositionally biased region" description="Pro residues" evidence="1">
    <location>
        <begin position="156"/>
        <end position="166"/>
    </location>
</feature>
<organism evidence="2 3">
    <name type="scientific">Linnemannia elongata AG-77</name>
    <dbReference type="NCBI Taxonomy" id="1314771"/>
    <lineage>
        <taxon>Eukaryota</taxon>
        <taxon>Fungi</taxon>
        <taxon>Fungi incertae sedis</taxon>
        <taxon>Mucoromycota</taxon>
        <taxon>Mortierellomycotina</taxon>
        <taxon>Mortierellomycetes</taxon>
        <taxon>Mortierellales</taxon>
        <taxon>Mortierellaceae</taxon>
        <taxon>Linnemannia</taxon>
    </lineage>
</organism>
<proteinExistence type="predicted"/>
<evidence type="ECO:0000313" key="3">
    <source>
        <dbReference type="Proteomes" id="UP000078512"/>
    </source>
</evidence>
<feature type="region of interest" description="Disordered" evidence="1">
    <location>
        <begin position="358"/>
        <end position="453"/>
    </location>
</feature>
<feature type="region of interest" description="Disordered" evidence="1">
    <location>
        <begin position="1"/>
        <end position="73"/>
    </location>
</feature>
<feature type="compositionally biased region" description="Low complexity" evidence="1">
    <location>
        <begin position="398"/>
        <end position="414"/>
    </location>
</feature>
<feature type="compositionally biased region" description="Basic and acidic residues" evidence="1">
    <location>
        <begin position="375"/>
        <end position="388"/>
    </location>
</feature>
<feature type="region of interest" description="Disordered" evidence="1">
    <location>
        <begin position="256"/>
        <end position="318"/>
    </location>
</feature>
<keyword evidence="3" id="KW-1185">Reference proteome</keyword>
<accession>A0A197K1P4</accession>
<protein>
    <submittedName>
        <fullName evidence="2">Uncharacterized protein</fullName>
    </submittedName>
</protein>
<gene>
    <name evidence="2" type="ORF">K457DRAFT_154482</name>
</gene>
<dbReference type="EMBL" id="KV442031">
    <property type="protein sequence ID" value="OAQ31123.1"/>
    <property type="molecule type" value="Genomic_DNA"/>
</dbReference>
<name>A0A197K1P4_9FUNG</name>
<feature type="compositionally biased region" description="Basic and acidic residues" evidence="1">
    <location>
        <begin position="138"/>
        <end position="154"/>
    </location>
</feature>
<sequence length="465" mass="54103">MEEQHFSNSQLVTPPASPLPEGVEEVFDSEQEELEQEGVEYEQEEYEEKGYEGEGEDDEETAYEEEYEEEEEDLYNWRDNLESILPGEYYSGYRRMLSRILRLGCTIRVKYGRDGRTLGHQVYSDDYPKQVRQKLREEKKFARQSRRQEREFERLPQPPRSQPPPPFVQEYQPALYYYNHAPYCYFPDEPIWNQTEPIPMSVKEQEEDWKRMEYHQETLQDMDQKMEDDLMHYVALADKQPQYYQEPIRVSMVHIDSGHPNASQLGGHGEASGSSSSQNLPPAAYTSDSEKPFPWSEDEEEEPEESAREQGREMSSIERSLRAQAVAALYNPSAMLLHSVSMNETPTRTRLRMYRHLTGQPQPPHEYAPESAKQAYRESGGRPMDDHIHHPHHHLADTHASSSSSSSSHTAAASEHYPLHNHHNHGHGHHHHHHHHMDSSLSHVDEDVPLDDEFGPTYFQGALND</sequence>
<evidence type="ECO:0000256" key="1">
    <source>
        <dbReference type="SAM" id="MobiDB-lite"/>
    </source>
</evidence>
<feature type="compositionally biased region" description="Basic and acidic residues" evidence="1">
    <location>
        <begin position="305"/>
        <end position="318"/>
    </location>
</feature>